<evidence type="ECO:0000313" key="2">
    <source>
        <dbReference type="EMBL" id="MBD8078554.1"/>
    </source>
</evidence>
<dbReference type="RefSeq" id="WP_191828124.1">
    <property type="nucleotide sequence ID" value="NZ_JACYHB010000003.1"/>
</dbReference>
<protein>
    <submittedName>
        <fullName evidence="2">Uncharacterized protein</fullName>
    </submittedName>
</protein>
<dbReference type="EMBL" id="JACYHB010000003">
    <property type="protein sequence ID" value="MBD8078554.1"/>
    <property type="molecule type" value="Genomic_DNA"/>
</dbReference>
<name>A0A927G7W9_9MICO</name>
<reference evidence="2" key="1">
    <citation type="journal article" date="2018" name="Curr. Microbiol.">
        <title>Cellulosimicrobium arenosum sp. nov., Isolated from Marine Sediment Sand.</title>
        <authorList>
            <person name="Oh M."/>
            <person name="Kim J.H."/>
            <person name="Yoon J.H."/>
            <person name="Schumann P."/>
            <person name="Kim W."/>
        </authorList>
    </citation>
    <scope>NUCLEOTIDE SEQUENCE</scope>
    <source>
        <strain evidence="2">KCTC 49039</strain>
    </source>
</reference>
<accession>A0A927G7W9</accession>
<gene>
    <name evidence="2" type="ORF">IF651_05705</name>
</gene>
<sequence>MGFLDRLLGREPQDRSPVYGTPPPVGGPGPGSADDAAIERYRYLLRTAPPEAVERAHAEAFARLTPEQRRSVLSELAHAVPPEERAPTDGPQDLARMATRAEVRRPGTLERTFADAPTGAGPAGPGTAPGLGAMFGTSMLGTVAGVVVGSTVASMLFGPTFGDMSQPLAEGGPDDGGAAAGGADGGSAPDGGFGGFDDGGLGGFDGF</sequence>
<evidence type="ECO:0000313" key="3">
    <source>
        <dbReference type="Proteomes" id="UP000610846"/>
    </source>
</evidence>
<feature type="region of interest" description="Disordered" evidence="1">
    <location>
        <begin position="1"/>
        <end position="35"/>
    </location>
</feature>
<reference evidence="2" key="2">
    <citation type="submission" date="2020-09" db="EMBL/GenBank/DDBJ databases">
        <authorList>
            <person name="Yu Y."/>
        </authorList>
    </citation>
    <scope>NUCLEOTIDE SEQUENCE</scope>
    <source>
        <strain evidence="2">KCTC 49039</strain>
    </source>
</reference>
<organism evidence="2 3">
    <name type="scientific">Cellulosimicrobium arenosum</name>
    <dbReference type="NCBI Taxonomy" id="2708133"/>
    <lineage>
        <taxon>Bacteria</taxon>
        <taxon>Bacillati</taxon>
        <taxon>Actinomycetota</taxon>
        <taxon>Actinomycetes</taxon>
        <taxon>Micrococcales</taxon>
        <taxon>Promicromonosporaceae</taxon>
        <taxon>Cellulosimicrobium</taxon>
    </lineage>
</organism>
<evidence type="ECO:0000256" key="1">
    <source>
        <dbReference type="SAM" id="MobiDB-lite"/>
    </source>
</evidence>
<proteinExistence type="predicted"/>
<dbReference type="Proteomes" id="UP000610846">
    <property type="component" value="Unassembled WGS sequence"/>
</dbReference>
<keyword evidence="3" id="KW-1185">Reference proteome</keyword>
<comment type="caution">
    <text evidence="2">The sequence shown here is derived from an EMBL/GenBank/DDBJ whole genome shotgun (WGS) entry which is preliminary data.</text>
</comment>
<dbReference type="AlphaFoldDB" id="A0A927G7W9"/>
<feature type="compositionally biased region" description="Gly residues" evidence="1">
    <location>
        <begin position="174"/>
        <end position="207"/>
    </location>
</feature>
<feature type="region of interest" description="Disordered" evidence="1">
    <location>
        <begin position="166"/>
        <end position="207"/>
    </location>
</feature>